<dbReference type="Gene3D" id="3.20.20.100">
    <property type="entry name" value="NADP-dependent oxidoreductase domain"/>
    <property type="match status" value="1"/>
</dbReference>
<gene>
    <name evidence="1" type="ORF">Naga_100003g115</name>
</gene>
<protein>
    <submittedName>
        <fullName evidence="1">Nadph dependent mannose 6-phosphate reductase</fullName>
    </submittedName>
</protein>
<dbReference type="SUPFAM" id="SSF51430">
    <property type="entry name" value="NAD(P)-linked oxidoreductase"/>
    <property type="match status" value="1"/>
</dbReference>
<accession>W7TSP3</accession>
<comment type="caution">
    <text evidence="1">The sequence shown here is derived from an EMBL/GenBank/DDBJ whole genome shotgun (WGS) entry which is preliminary data.</text>
</comment>
<sequence length="527" mass="60167">MCLRMRALIHIFGCAPSYPFRYKLPQEVRRVRDSLHVPPDMAKWRVFFLLLLGVTSTRSFRFLPVRSPSSPALLPSCWAIALSRTTLTPLYSDAFFNFEGLQKRLNLTHFDDSSQHSPPPLRPNPQEDFVNRPDLVKAREIADKLAPEFSSHDKYPTVVIYFHVAAHHLQSWREALFYFIIAQKQIERDEEVFWEAFQHVGLPPEVKDINYLSRQAGRVPSRSRLALCGTFANTKAEERAKHALSQWRSDLNARLMAYRLQGDDVRDAVEVMPMSQAVYRRIRPSGPPTQPSQITSCSISPESTFLLSFLQASWSSERKIRRHLDRLDKYLDEVTGSASTRGGPAERAELYIDPSYPSAHRIWHQFSDSNAMVACLRKDYANFLEGGAKFRARVNHVEQVFAPVGCAISQKMFPPTLSRRLSSSCYMPLVGYGTRVYRGREREGTLTLLDAVRTALRAGCRLLDCSPDYGTQPEVGEALRQMFKAHETQRERLFIVSSLSIEVAMNHGDVSETNKDILLHGKLWKCC</sequence>
<dbReference type="AlphaFoldDB" id="W7TSP3"/>
<evidence type="ECO:0000313" key="1">
    <source>
        <dbReference type="EMBL" id="EWM30245.1"/>
    </source>
</evidence>
<name>W7TSP3_9STRA</name>
<evidence type="ECO:0000313" key="2">
    <source>
        <dbReference type="Proteomes" id="UP000019335"/>
    </source>
</evidence>
<dbReference type="InterPro" id="IPR036812">
    <property type="entry name" value="NAD(P)_OxRdtase_dom_sf"/>
</dbReference>
<organism evidence="1 2">
    <name type="scientific">Nannochloropsis gaditana</name>
    <dbReference type="NCBI Taxonomy" id="72520"/>
    <lineage>
        <taxon>Eukaryota</taxon>
        <taxon>Sar</taxon>
        <taxon>Stramenopiles</taxon>
        <taxon>Ochrophyta</taxon>
        <taxon>Eustigmatophyceae</taxon>
        <taxon>Eustigmatales</taxon>
        <taxon>Monodopsidaceae</taxon>
        <taxon>Nannochloropsis</taxon>
    </lineage>
</organism>
<dbReference type="EMBL" id="AZIL01000038">
    <property type="protein sequence ID" value="EWM30245.1"/>
    <property type="molecule type" value="Genomic_DNA"/>
</dbReference>
<keyword evidence="2" id="KW-1185">Reference proteome</keyword>
<proteinExistence type="predicted"/>
<dbReference type="Proteomes" id="UP000019335">
    <property type="component" value="Chromosome 1"/>
</dbReference>
<dbReference type="OrthoDB" id="416253at2759"/>
<reference evidence="1 2" key="1">
    <citation type="journal article" date="2014" name="Mol. Plant">
        <title>Chromosome Scale Genome Assembly and Transcriptome Profiling of Nannochloropsis gaditana in Nitrogen Depletion.</title>
        <authorList>
            <person name="Corteggiani Carpinelli E."/>
            <person name="Telatin A."/>
            <person name="Vitulo N."/>
            <person name="Forcato C."/>
            <person name="D'Angelo M."/>
            <person name="Schiavon R."/>
            <person name="Vezzi A."/>
            <person name="Giacometti G.M."/>
            <person name="Morosinotto T."/>
            <person name="Valle G."/>
        </authorList>
    </citation>
    <scope>NUCLEOTIDE SEQUENCE [LARGE SCALE GENOMIC DNA]</scope>
    <source>
        <strain evidence="1 2">B-31</strain>
    </source>
</reference>